<feature type="compositionally biased region" description="Basic and acidic residues" evidence="1">
    <location>
        <begin position="486"/>
        <end position="495"/>
    </location>
</feature>
<dbReference type="Pfam" id="PF00651">
    <property type="entry name" value="BTB"/>
    <property type="match status" value="2"/>
</dbReference>
<keyword evidence="4" id="KW-1185">Reference proteome</keyword>
<organism evidence="3 4">
    <name type="scientific">Diversispora epigaea</name>
    <dbReference type="NCBI Taxonomy" id="1348612"/>
    <lineage>
        <taxon>Eukaryota</taxon>
        <taxon>Fungi</taxon>
        <taxon>Fungi incertae sedis</taxon>
        <taxon>Mucoromycota</taxon>
        <taxon>Glomeromycotina</taxon>
        <taxon>Glomeromycetes</taxon>
        <taxon>Diversisporales</taxon>
        <taxon>Diversisporaceae</taxon>
        <taxon>Diversispora</taxon>
    </lineage>
</organism>
<dbReference type="SUPFAM" id="SSF54695">
    <property type="entry name" value="POZ domain"/>
    <property type="match status" value="2"/>
</dbReference>
<reference evidence="3 4" key="1">
    <citation type="submission" date="2018-08" db="EMBL/GenBank/DDBJ databases">
        <title>Genome and evolution of the arbuscular mycorrhizal fungus Diversispora epigaea (formerly Glomus versiforme) and its bacterial endosymbionts.</title>
        <authorList>
            <person name="Sun X."/>
            <person name="Fei Z."/>
            <person name="Harrison M."/>
        </authorList>
    </citation>
    <scope>NUCLEOTIDE SEQUENCE [LARGE SCALE GENOMIC DNA]</scope>
    <source>
        <strain evidence="3 4">IT104</strain>
    </source>
</reference>
<dbReference type="Pfam" id="PF07707">
    <property type="entry name" value="BACK"/>
    <property type="match status" value="1"/>
</dbReference>
<feature type="domain" description="BTB" evidence="2">
    <location>
        <begin position="112"/>
        <end position="184"/>
    </location>
</feature>
<evidence type="ECO:0000313" key="4">
    <source>
        <dbReference type="Proteomes" id="UP000266861"/>
    </source>
</evidence>
<dbReference type="InterPro" id="IPR051481">
    <property type="entry name" value="BTB-POZ/Galectin-3-binding"/>
</dbReference>
<comment type="caution">
    <text evidence="3">The sequence shown here is derived from an EMBL/GenBank/DDBJ whole genome shotgun (WGS) entry which is preliminary data.</text>
</comment>
<feature type="compositionally biased region" description="Acidic residues" evidence="1">
    <location>
        <begin position="401"/>
        <end position="472"/>
    </location>
</feature>
<evidence type="ECO:0000313" key="3">
    <source>
        <dbReference type="EMBL" id="RHZ84869.1"/>
    </source>
</evidence>
<feature type="compositionally biased region" description="Acidic residues" evidence="1">
    <location>
        <begin position="502"/>
        <end position="550"/>
    </location>
</feature>
<feature type="domain" description="BTB" evidence="2">
    <location>
        <begin position="23"/>
        <end position="86"/>
    </location>
</feature>
<dbReference type="SMART" id="SM00225">
    <property type="entry name" value="BTB"/>
    <property type="match status" value="1"/>
</dbReference>
<dbReference type="PANTHER" id="PTHR24410:SF23">
    <property type="entry name" value="BTB DOMAIN-CONTAINING PROTEIN-RELATED"/>
    <property type="match status" value="1"/>
</dbReference>
<dbReference type="InterPro" id="IPR011705">
    <property type="entry name" value="BACK"/>
</dbReference>
<dbReference type="Proteomes" id="UP000266861">
    <property type="component" value="Unassembled WGS sequence"/>
</dbReference>
<dbReference type="EMBL" id="PQFF01000070">
    <property type="protein sequence ID" value="RHZ84869.1"/>
    <property type="molecule type" value="Genomic_DNA"/>
</dbReference>
<dbReference type="InterPro" id="IPR011333">
    <property type="entry name" value="SKP1/BTB/POZ_sf"/>
</dbReference>
<dbReference type="PROSITE" id="PS50097">
    <property type="entry name" value="BTB"/>
    <property type="match status" value="2"/>
</dbReference>
<feature type="region of interest" description="Disordered" evidence="1">
    <location>
        <begin position="399"/>
        <end position="550"/>
    </location>
</feature>
<accession>A0A397J950</accession>
<dbReference type="InterPro" id="IPR000210">
    <property type="entry name" value="BTB/POZ_dom"/>
</dbReference>
<dbReference type="PANTHER" id="PTHR24410">
    <property type="entry name" value="HL07962P-RELATED"/>
    <property type="match status" value="1"/>
</dbReference>
<dbReference type="Gene3D" id="1.25.40.420">
    <property type="match status" value="1"/>
</dbReference>
<dbReference type="Gene3D" id="3.30.710.10">
    <property type="entry name" value="Potassium Channel Kv1.1, Chain A"/>
    <property type="match status" value="2"/>
</dbReference>
<protein>
    <recommendedName>
        <fullName evidence="2">BTB domain-containing protein</fullName>
    </recommendedName>
</protein>
<evidence type="ECO:0000259" key="2">
    <source>
        <dbReference type="PROSITE" id="PS50097"/>
    </source>
</evidence>
<evidence type="ECO:0000256" key="1">
    <source>
        <dbReference type="SAM" id="MobiDB-lite"/>
    </source>
</evidence>
<proteinExistence type="predicted"/>
<gene>
    <name evidence="3" type="ORF">Glove_74g218</name>
</gene>
<dbReference type="AlphaFoldDB" id="A0A397J950"/>
<sequence length="550" mass="64605">MTTKFYERLSNDLTQLLENPIDYNVTIEVGEEPDNQIYKVHSYILQSRNSYFQKKLNEISFDENHIKVIKMSNISVKIFNIIINILLRKMTTKFYERLSNDLTQLLENPIDYNVTIEVGEEPDNQIYKVHSYILQSRNSYFQKKLNEISFDENHIKVIKMSNISVKIFNIIIKYIYGGIISLEKLENSVIFDLLITSIELNFDELVNHLQTHFVNNNASWLRLNFSRVYRASWKVKNFNIIQDFCNNIISKYPNTIFESENFLTLPEDALITIIKNDDLQLKESKIWQYVIQWGKAQNQTLPSNLDEWTSDNFLTLKTTLKQCLSYIRYFSISSKDVFEMISPYQQILEPELWLDINSKIVAPNKPISSIVLLPRKILNVTLPTRTTLSSSWREPKIFYTESDDSDKDYDSEEDIEVDDDSEEDNEEDDSSEEGSEEDDDNEDVDSEEDDDKEVDSEDYDDSEEVDSEDYDDSEKVDSEDYDDSDQERVYRRETENLYIESSSDDSDNNDDSEEDSENGDDNEEESENDDDNDNEEDSENDDYSEEDYEG</sequence>
<name>A0A397J950_9GLOM</name>